<name>A0A971CYJ8_9BIFI</name>
<accession>A0A971CYJ8</accession>
<sequence length="66" mass="7528">MASRFHIDRHPDYPEVFALMYQHADTSMTVRFGLEDLKALSAQCNDALASYERLKSSGFPGYFVPQ</sequence>
<organism evidence="1 2">
    <name type="scientific">Bifidobacterium crudilactis</name>
    <dbReference type="NCBI Taxonomy" id="327277"/>
    <lineage>
        <taxon>Bacteria</taxon>
        <taxon>Bacillati</taxon>
        <taxon>Actinomycetota</taxon>
        <taxon>Actinomycetes</taxon>
        <taxon>Bifidobacteriales</taxon>
        <taxon>Bifidobacteriaceae</taxon>
        <taxon>Bifidobacterium</taxon>
    </lineage>
</organism>
<dbReference type="RefSeq" id="WP_273173317.1">
    <property type="nucleotide sequence ID" value="NZ_CP181270.1"/>
</dbReference>
<comment type="caution">
    <text evidence="1">The sequence shown here is derived from an EMBL/GenBank/DDBJ whole genome shotgun (WGS) entry which is preliminary data.</text>
</comment>
<dbReference type="EMBL" id="JAAXZR010000018">
    <property type="protein sequence ID" value="NLT79470.1"/>
    <property type="molecule type" value="Genomic_DNA"/>
</dbReference>
<reference evidence="1" key="1">
    <citation type="journal article" date="2020" name="Biotechnol. Biofuels">
        <title>New insights from the biogas microbiome by comprehensive genome-resolved metagenomics of nearly 1600 species originating from multiple anaerobic digesters.</title>
        <authorList>
            <person name="Campanaro S."/>
            <person name="Treu L."/>
            <person name="Rodriguez-R L.M."/>
            <person name="Kovalovszki A."/>
            <person name="Ziels R.M."/>
            <person name="Maus I."/>
            <person name="Zhu X."/>
            <person name="Kougias P.G."/>
            <person name="Basile A."/>
            <person name="Luo G."/>
            <person name="Schluter A."/>
            <person name="Konstantinidis K.T."/>
            <person name="Angelidaki I."/>
        </authorList>
    </citation>
    <scope>NUCLEOTIDE SEQUENCE</scope>
    <source>
        <strain evidence="1">AS01afH2WH_6</strain>
    </source>
</reference>
<reference evidence="1" key="2">
    <citation type="submission" date="2020-01" db="EMBL/GenBank/DDBJ databases">
        <authorList>
            <person name="Campanaro S."/>
        </authorList>
    </citation>
    <scope>NUCLEOTIDE SEQUENCE</scope>
    <source>
        <strain evidence="1">AS01afH2WH_6</strain>
    </source>
</reference>
<dbReference type="Proteomes" id="UP000767327">
    <property type="component" value="Unassembled WGS sequence"/>
</dbReference>
<gene>
    <name evidence="1" type="ORF">GXW98_04175</name>
</gene>
<evidence type="ECO:0000313" key="2">
    <source>
        <dbReference type="Proteomes" id="UP000767327"/>
    </source>
</evidence>
<proteinExistence type="predicted"/>
<protein>
    <submittedName>
        <fullName evidence="1">Uncharacterized protein</fullName>
    </submittedName>
</protein>
<dbReference type="AlphaFoldDB" id="A0A971CYJ8"/>
<evidence type="ECO:0000313" key="1">
    <source>
        <dbReference type="EMBL" id="NLT79470.1"/>
    </source>
</evidence>